<keyword evidence="2" id="KW-0378">Hydrolase</keyword>
<comment type="caution">
    <text evidence="5">The sequence shown here is derived from an EMBL/GenBank/DDBJ whole genome shotgun (WGS) entry which is preliminary data.</text>
</comment>
<dbReference type="InterPro" id="IPR050628">
    <property type="entry name" value="SNF2_RAD54_helicase_TF"/>
</dbReference>
<reference evidence="5" key="1">
    <citation type="submission" date="2023-06" db="EMBL/GenBank/DDBJ databases">
        <title>Genome-scale phylogeny and comparative genomics of the fungal order Sordariales.</title>
        <authorList>
            <consortium name="Lawrence Berkeley National Laboratory"/>
            <person name="Hensen N."/>
            <person name="Bonometti L."/>
            <person name="Westerberg I."/>
            <person name="Brannstrom I.O."/>
            <person name="Guillou S."/>
            <person name="Cros-Aarteil S."/>
            <person name="Calhoun S."/>
            <person name="Haridas S."/>
            <person name="Kuo A."/>
            <person name="Mondo S."/>
            <person name="Pangilinan J."/>
            <person name="Riley R."/>
            <person name="LaButti K."/>
            <person name="Andreopoulos B."/>
            <person name="Lipzen A."/>
            <person name="Chen C."/>
            <person name="Yanf M."/>
            <person name="Daum C."/>
            <person name="Ng V."/>
            <person name="Clum A."/>
            <person name="Steindorff A."/>
            <person name="Ohm R."/>
            <person name="Martin F."/>
            <person name="Silar P."/>
            <person name="Natvig D."/>
            <person name="Lalanne C."/>
            <person name="Gautier V."/>
            <person name="Ament-velasquez S.L."/>
            <person name="Kruys A."/>
            <person name="Hutchinson M.I."/>
            <person name="Powell A.J."/>
            <person name="Barry K."/>
            <person name="Miller A.N."/>
            <person name="Grigoriev I.V."/>
            <person name="Debuchy R."/>
            <person name="Gladieux P."/>
            <person name="Thoren M.H."/>
            <person name="Johannesson H."/>
        </authorList>
    </citation>
    <scope>NUCLEOTIDE SEQUENCE</scope>
    <source>
        <strain evidence="5">SMH2392-1A</strain>
    </source>
</reference>
<dbReference type="Gene3D" id="3.40.50.10810">
    <property type="entry name" value="Tandem AAA-ATPase domain"/>
    <property type="match status" value="1"/>
</dbReference>
<dbReference type="InterPro" id="IPR027417">
    <property type="entry name" value="P-loop_NTPase"/>
</dbReference>
<keyword evidence="1" id="KW-0547">Nucleotide-binding</keyword>
<dbReference type="GO" id="GO:0008094">
    <property type="term" value="F:ATP-dependent activity, acting on DNA"/>
    <property type="evidence" value="ECO:0007669"/>
    <property type="project" value="TreeGrafter"/>
</dbReference>
<dbReference type="RefSeq" id="XP_060296809.1">
    <property type="nucleotide sequence ID" value="XM_060434313.1"/>
</dbReference>
<evidence type="ECO:0000313" key="5">
    <source>
        <dbReference type="EMBL" id="KAK0718016.1"/>
    </source>
</evidence>
<accession>A0AA40ALE4</accession>
<sequence length="137" mass="15343">MHQVLGVSFVAQREGRIPTRLSSLWDEKRINNIECYEHTIIGTKRSRPEDEAFGGILADEMGLGKTLTMLAAVADSLPASCEFRRGNRLSPRPQSRATLVIAPSVLVLEEWLSDIQDHLSSRQLRILKHHGSTKAKQ</sequence>
<evidence type="ECO:0000256" key="1">
    <source>
        <dbReference type="ARBA" id="ARBA00022741"/>
    </source>
</evidence>
<dbReference type="GO" id="GO:0006281">
    <property type="term" value="P:DNA repair"/>
    <property type="evidence" value="ECO:0007669"/>
    <property type="project" value="TreeGrafter"/>
</dbReference>
<dbReference type="AlphaFoldDB" id="A0AA40ALE4"/>
<dbReference type="PANTHER" id="PTHR45626">
    <property type="entry name" value="TRANSCRIPTION TERMINATION FACTOR 2-RELATED"/>
    <property type="match status" value="1"/>
</dbReference>
<dbReference type="SUPFAM" id="SSF52540">
    <property type="entry name" value="P-loop containing nucleoside triphosphate hydrolases"/>
    <property type="match status" value="1"/>
</dbReference>
<dbReference type="Pfam" id="PF00176">
    <property type="entry name" value="SNF2-rel_dom"/>
    <property type="match status" value="1"/>
</dbReference>
<evidence type="ECO:0000313" key="6">
    <source>
        <dbReference type="Proteomes" id="UP001172101"/>
    </source>
</evidence>
<dbReference type="GO" id="GO:0005634">
    <property type="term" value="C:nucleus"/>
    <property type="evidence" value="ECO:0007669"/>
    <property type="project" value="TreeGrafter"/>
</dbReference>
<organism evidence="5 6">
    <name type="scientific">Lasiosphaeria miniovina</name>
    <dbReference type="NCBI Taxonomy" id="1954250"/>
    <lineage>
        <taxon>Eukaryota</taxon>
        <taxon>Fungi</taxon>
        <taxon>Dikarya</taxon>
        <taxon>Ascomycota</taxon>
        <taxon>Pezizomycotina</taxon>
        <taxon>Sordariomycetes</taxon>
        <taxon>Sordariomycetidae</taxon>
        <taxon>Sordariales</taxon>
        <taxon>Lasiosphaeriaceae</taxon>
        <taxon>Lasiosphaeria</taxon>
    </lineage>
</organism>
<keyword evidence="6" id="KW-1185">Reference proteome</keyword>
<dbReference type="EMBL" id="JAUIRO010000004">
    <property type="protein sequence ID" value="KAK0718016.1"/>
    <property type="molecule type" value="Genomic_DNA"/>
</dbReference>
<proteinExistence type="predicted"/>
<dbReference type="PANTHER" id="PTHR45626:SF52">
    <property type="entry name" value="SINGLE-STRANDED DNA-DEPENDENT ATPASE (EUROFUNG)"/>
    <property type="match status" value="1"/>
</dbReference>
<feature type="domain" description="SNF2 N-terminal" evidence="4">
    <location>
        <begin position="2"/>
        <end position="136"/>
    </location>
</feature>
<dbReference type="InterPro" id="IPR038718">
    <property type="entry name" value="SNF2-like_sf"/>
</dbReference>
<dbReference type="InterPro" id="IPR000330">
    <property type="entry name" value="SNF2_N"/>
</dbReference>
<gene>
    <name evidence="5" type="ORF">B0T26DRAFT_310535</name>
</gene>
<keyword evidence="3" id="KW-0067">ATP-binding</keyword>
<evidence type="ECO:0000259" key="4">
    <source>
        <dbReference type="Pfam" id="PF00176"/>
    </source>
</evidence>
<dbReference type="GeneID" id="85317583"/>
<dbReference type="Proteomes" id="UP001172101">
    <property type="component" value="Unassembled WGS sequence"/>
</dbReference>
<dbReference type="GO" id="GO:0016787">
    <property type="term" value="F:hydrolase activity"/>
    <property type="evidence" value="ECO:0007669"/>
    <property type="project" value="UniProtKB-KW"/>
</dbReference>
<evidence type="ECO:0000256" key="2">
    <source>
        <dbReference type="ARBA" id="ARBA00022801"/>
    </source>
</evidence>
<dbReference type="GO" id="GO:0005524">
    <property type="term" value="F:ATP binding"/>
    <property type="evidence" value="ECO:0007669"/>
    <property type="project" value="UniProtKB-KW"/>
</dbReference>
<evidence type="ECO:0000256" key="3">
    <source>
        <dbReference type="ARBA" id="ARBA00022840"/>
    </source>
</evidence>
<protein>
    <submittedName>
        <fullName evidence="5">SNF2 family N-terminal domain-containing protein</fullName>
    </submittedName>
</protein>
<name>A0AA40ALE4_9PEZI</name>